<reference evidence="1 2" key="1">
    <citation type="journal article" date="2020" name="Curr. Microbiol.">
        <title>Tepidiphilus baoligensis sp. nov., a Novel Bacterium of the Family Hydrogenophilaceae Isolated from an Oil Reservoir.</title>
        <authorList>
            <person name="Zhang X."/>
            <person name="Wang G."/>
            <person name="Ma X."/>
            <person name="Yu J."/>
            <person name="You J."/>
            <person name="Xue Y."/>
            <person name="Ma Y."/>
        </authorList>
    </citation>
    <scope>NUCLEOTIDE SEQUENCE [LARGE SCALE GENOMIC DNA]</scope>
    <source>
        <strain evidence="1 2">B18-69</strain>
    </source>
</reference>
<name>A0ABX1QKR5_9PROT</name>
<protein>
    <submittedName>
        <fullName evidence="1">Uncharacterized protein</fullName>
    </submittedName>
</protein>
<comment type="caution">
    <text evidence="1">The sequence shown here is derived from an EMBL/GenBank/DDBJ whole genome shotgun (WGS) entry which is preliminary data.</text>
</comment>
<evidence type="ECO:0000313" key="2">
    <source>
        <dbReference type="Proteomes" id="UP000669605"/>
    </source>
</evidence>
<sequence>MIPAVIPVLTSTLAALANTLAILGPMAGNLVAILPRLLPYLEKGITILNTVVTVFEQVGRALGIFRPDEHLDELGERALQAAEKGITQDRFADFADYLDALRRFEIDPRIERDPLSRALAGLAIASHGILDKLGLREKEGELVLLVTRAIEYFTPEKLLQLSRSGELLAGAIAYFTGRLGGVEALEIEDRLLALDQELHPDQSKTALREALYTLQDRLRTE</sequence>
<gene>
    <name evidence="1" type="ORF">GV368_03960</name>
</gene>
<evidence type="ECO:0000313" key="1">
    <source>
        <dbReference type="EMBL" id="NMH16274.1"/>
    </source>
</evidence>
<dbReference type="EMBL" id="JAAAUB010000004">
    <property type="protein sequence ID" value="NMH16274.1"/>
    <property type="molecule type" value="Genomic_DNA"/>
</dbReference>
<keyword evidence="2" id="KW-1185">Reference proteome</keyword>
<dbReference type="RefSeq" id="WP_169115577.1">
    <property type="nucleotide sequence ID" value="NZ_JAAAUB010000004.1"/>
</dbReference>
<accession>A0ABX1QKR5</accession>
<organism evidence="1 2">
    <name type="scientific">Tepidiphilus baoligensis</name>
    <dbReference type="NCBI Taxonomy" id="2698687"/>
    <lineage>
        <taxon>Bacteria</taxon>
        <taxon>Pseudomonadati</taxon>
        <taxon>Pseudomonadota</taxon>
        <taxon>Hydrogenophilia</taxon>
        <taxon>Hydrogenophilales</taxon>
        <taxon>Hydrogenophilaceae</taxon>
        <taxon>Tepidiphilus</taxon>
    </lineage>
</organism>
<proteinExistence type="predicted"/>
<dbReference type="Proteomes" id="UP000669605">
    <property type="component" value="Unassembled WGS sequence"/>
</dbReference>